<dbReference type="OrthoDB" id="1932821at2"/>
<proteinExistence type="predicted"/>
<dbReference type="AlphaFoldDB" id="A0A173XJ41"/>
<evidence type="ECO:0000313" key="2">
    <source>
        <dbReference type="Proteomes" id="UP000095558"/>
    </source>
</evidence>
<dbReference type="GeneID" id="83010541"/>
<dbReference type="RefSeq" id="WP_042394243.1">
    <property type="nucleotide sequence ID" value="NZ_CYYT01000010.1"/>
</dbReference>
<dbReference type="Proteomes" id="UP000095558">
    <property type="component" value="Unassembled WGS sequence"/>
</dbReference>
<organism evidence="1 2">
    <name type="scientific">Clostridium disporicum</name>
    <dbReference type="NCBI Taxonomy" id="84024"/>
    <lineage>
        <taxon>Bacteria</taxon>
        <taxon>Bacillati</taxon>
        <taxon>Bacillota</taxon>
        <taxon>Clostridia</taxon>
        <taxon>Eubacteriales</taxon>
        <taxon>Clostridiaceae</taxon>
        <taxon>Clostridium</taxon>
    </lineage>
</organism>
<reference evidence="1 2" key="1">
    <citation type="submission" date="2015-09" db="EMBL/GenBank/DDBJ databases">
        <authorList>
            <consortium name="Pathogen Informatics"/>
        </authorList>
    </citation>
    <scope>NUCLEOTIDE SEQUENCE [LARGE SCALE GENOMIC DNA]</scope>
    <source>
        <strain evidence="1 2">2789STDY5834855</strain>
    </source>
</reference>
<name>A0A173XJ41_9CLOT</name>
<gene>
    <name evidence="1" type="ORF">ERS852470_00113</name>
</gene>
<dbReference type="EMBL" id="CYZV01000001">
    <property type="protein sequence ID" value="CUN51871.1"/>
    <property type="molecule type" value="Genomic_DNA"/>
</dbReference>
<evidence type="ECO:0000313" key="1">
    <source>
        <dbReference type="EMBL" id="CUN51871.1"/>
    </source>
</evidence>
<protein>
    <submittedName>
        <fullName evidence="1">Uncharacterized protein</fullName>
    </submittedName>
</protein>
<accession>A0A173XJ41</accession>
<sequence length="100" mass="11529">MGSNCSNTKDSFQIFLEERNIPDPDELLGKALKYLKEKGKKVSFKGFDINNSAIVEIDNELYKFDKCFGLWQSARFTKVNPSISGYKLLNRKSKIESYYS</sequence>